<dbReference type="InterPro" id="IPR001584">
    <property type="entry name" value="Integrase_cat-core"/>
</dbReference>
<keyword evidence="1" id="KW-0808">Transferase</keyword>
<dbReference type="Pfam" id="PF17917">
    <property type="entry name" value="RT_RNaseH"/>
    <property type="match status" value="1"/>
</dbReference>
<keyword evidence="6" id="KW-0695">RNA-directed DNA polymerase</keyword>
<dbReference type="GO" id="GO:0003964">
    <property type="term" value="F:RNA-directed DNA polymerase activity"/>
    <property type="evidence" value="ECO:0007669"/>
    <property type="project" value="UniProtKB-KW"/>
</dbReference>
<evidence type="ECO:0000259" key="7">
    <source>
        <dbReference type="PROSITE" id="PS50994"/>
    </source>
</evidence>
<dbReference type="InterPro" id="IPR012337">
    <property type="entry name" value="RNaseH-like_sf"/>
</dbReference>
<dbReference type="AlphaFoldDB" id="A0A1U7WNL5"/>
<keyword evidence="3" id="KW-0540">Nuclease</keyword>
<dbReference type="RefSeq" id="XP_009778891.1">
    <property type="nucleotide sequence ID" value="XM_009780589.1"/>
</dbReference>
<dbReference type="PANTHER" id="PTHR33067:SF9">
    <property type="entry name" value="RNA-DIRECTED DNA POLYMERASE"/>
    <property type="match status" value="1"/>
</dbReference>
<keyword evidence="4" id="KW-0255">Endonuclease</keyword>
<evidence type="ECO:0000256" key="6">
    <source>
        <dbReference type="ARBA" id="ARBA00022918"/>
    </source>
</evidence>
<dbReference type="PANTHER" id="PTHR33067">
    <property type="entry name" value="RNA-DIRECTED DNA POLYMERASE-RELATED"/>
    <property type="match status" value="1"/>
</dbReference>
<dbReference type="Pfam" id="PF00665">
    <property type="entry name" value="rve"/>
    <property type="match status" value="1"/>
</dbReference>
<dbReference type="GO" id="GO:0015074">
    <property type="term" value="P:DNA integration"/>
    <property type="evidence" value="ECO:0007669"/>
    <property type="project" value="InterPro"/>
</dbReference>
<evidence type="ECO:0000256" key="2">
    <source>
        <dbReference type="ARBA" id="ARBA00022695"/>
    </source>
</evidence>
<dbReference type="PROSITE" id="PS50994">
    <property type="entry name" value="INTEGRASE"/>
    <property type="match status" value="1"/>
</dbReference>
<keyword evidence="5" id="KW-0378">Hydrolase</keyword>
<keyword evidence="2" id="KW-0548">Nucleotidyltransferase</keyword>
<dbReference type="CDD" id="cd00303">
    <property type="entry name" value="retropepsin_like"/>
    <property type="match status" value="1"/>
</dbReference>
<gene>
    <name evidence="9" type="primary">LOC104228177</name>
</gene>
<feature type="domain" description="Integrase catalytic" evidence="7">
    <location>
        <begin position="410"/>
        <end position="586"/>
    </location>
</feature>
<dbReference type="CDD" id="cd09274">
    <property type="entry name" value="RNase_HI_RT_Ty3"/>
    <property type="match status" value="1"/>
</dbReference>
<dbReference type="InterPro" id="IPR043502">
    <property type="entry name" value="DNA/RNA_pol_sf"/>
</dbReference>
<dbReference type="GO" id="GO:0004519">
    <property type="term" value="F:endonuclease activity"/>
    <property type="evidence" value="ECO:0007669"/>
    <property type="project" value="UniProtKB-KW"/>
</dbReference>
<evidence type="ECO:0000313" key="8">
    <source>
        <dbReference type="Proteomes" id="UP000189701"/>
    </source>
</evidence>
<name>A0A1U7WNL5_NICSY</name>
<dbReference type="GO" id="GO:0003676">
    <property type="term" value="F:nucleic acid binding"/>
    <property type="evidence" value="ECO:0007669"/>
    <property type="project" value="InterPro"/>
</dbReference>
<organism evidence="8 9">
    <name type="scientific">Nicotiana sylvestris</name>
    <name type="common">Wood tobacco</name>
    <name type="synonym">South American tobacco</name>
    <dbReference type="NCBI Taxonomy" id="4096"/>
    <lineage>
        <taxon>Eukaryota</taxon>
        <taxon>Viridiplantae</taxon>
        <taxon>Streptophyta</taxon>
        <taxon>Embryophyta</taxon>
        <taxon>Tracheophyta</taxon>
        <taxon>Spermatophyta</taxon>
        <taxon>Magnoliopsida</taxon>
        <taxon>eudicotyledons</taxon>
        <taxon>Gunneridae</taxon>
        <taxon>Pentapetalae</taxon>
        <taxon>asterids</taxon>
        <taxon>lamiids</taxon>
        <taxon>Solanales</taxon>
        <taxon>Solanaceae</taxon>
        <taxon>Nicotianoideae</taxon>
        <taxon>Nicotianeae</taxon>
        <taxon>Nicotiana</taxon>
    </lineage>
</organism>
<proteinExistence type="predicted"/>
<dbReference type="SUPFAM" id="SSF53098">
    <property type="entry name" value="Ribonuclease H-like"/>
    <property type="match status" value="2"/>
</dbReference>
<sequence>MLKQIQVNIPLIEALKEMPGYTKMMKDLMSKKFDFQDLATVTLTQTCSAVVTRPVAEKLSDPGSFTIPCTIGNFAFAKALCDLGDNINLIPLVIYKRLGIGRARPTSMLLQLADRTVKRPFGILDDVLIQVDEEIPIILGRYFLATGRALIDCETGELKMRLNDEEIIFNMQKYMRRPMLTIEDPLAACLTNLEEVNGEDLAEWVLALEGRGFWDRELEFEPLHLGKRETPLAKPSIEEPLKLELKPLPTHLRCAGPKASTVGAVLGQRKDKLMHPIYYASRTLSGAQLNYTVTEKEILVVVFEFDKFRPYLIGSKFDLEIRDRKGTENQVADHLSRLEGAENAIEVEEIWKLFQTSNYSPSLIRKRHGMWTWPITWPMACHASTYGGHFGRIRTAAKVLEAGFFCPTVFKDAHSWVKGYYVSKWVESVALPTNDAKVVVGFLKKNIFTRFGTPRAIISDGGTHFCNRAFEKLLTKYNVRHKKNIFTRFGTPRAIISDGGTHFCNRAFEKLLTKYDVRHKVATPYHPQTSGQVEVSNREIKSVLTKTVNATRTDWARKLDDALWAYRTAFKAPIVMSPYKLVFGKACNLPVELEHRAWWALKQLNLDMEAAGTSRVTELHELEEFRYLAFESTRLYKERMKRLHDQNIVECNFKPGNMVLLCNSRLRLFPGKLKSRWSGPFRVVEVFPSGAVEVSTENDPHTFRVNGHRLKLYVGMSEPKEGAELHLTGPQRSSEP</sequence>
<evidence type="ECO:0000256" key="4">
    <source>
        <dbReference type="ARBA" id="ARBA00022759"/>
    </source>
</evidence>
<dbReference type="InterPro" id="IPR041373">
    <property type="entry name" value="RT_RNaseH"/>
</dbReference>
<dbReference type="Gene3D" id="3.30.420.10">
    <property type="entry name" value="Ribonuclease H-like superfamily/Ribonuclease H"/>
    <property type="match status" value="2"/>
</dbReference>
<reference evidence="9" key="2">
    <citation type="submission" date="2025-08" db="UniProtKB">
        <authorList>
            <consortium name="RefSeq"/>
        </authorList>
    </citation>
    <scope>IDENTIFICATION</scope>
    <source>
        <tissue evidence="9">Leaf</tissue>
    </source>
</reference>
<evidence type="ECO:0000256" key="5">
    <source>
        <dbReference type="ARBA" id="ARBA00022801"/>
    </source>
</evidence>
<evidence type="ECO:0000256" key="1">
    <source>
        <dbReference type="ARBA" id="ARBA00022679"/>
    </source>
</evidence>
<dbReference type="Gene3D" id="2.40.70.10">
    <property type="entry name" value="Acid Proteases"/>
    <property type="match status" value="1"/>
</dbReference>
<dbReference type="SUPFAM" id="SSF56672">
    <property type="entry name" value="DNA/RNA polymerases"/>
    <property type="match status" value="1"/>
</dbReference>
<dbReference type="Proteomes" id="UP000189701">
    <property type="component" value="Unplaced"/>
</dbReference>
<keyword evidence="8" id="KW-1185">Reference proteome</keyword>
<accession>A0A1U7WNL5</accession>
<dbReference type="eggNOG" id="KOG0017">
    <property type="taxonomic scope" value="Eukaryota"/>
</dbReference>
<dbReference type="GO" id="GO:0016787">
    <property type="term" value="F:hydrolase activity"/>
    <property type="evidence" value="ECO:0007669"/>
    <property type="project" value="UniProtKB-KW"/>
</dbReference>
<protein>
    <submittedName>
        <fullName evidence="9">Uncharacterized protein LOC104228177</fullName>
    </submittedName>
</protein>
<evidence type="ECO:0000256" key="3">
    <source>
        <dbReference type="ARBA" id="ARBA00022722"/>
    </source>
</evidence>
<reference evidence="8" key="1">
    <citation type="journal article" date="2013" name="Genome Biol.">
        <title>Reference genomes and transcriptomes of Nicotiana sylvestris and Nicotiana tomentosiformis.</title>
        <authorList>
            <person name="Sierro N."/>
            <person name="Battey J.N."/>
            <person name="Ouadi S."/>
            <person name="Bovet L."/>
            <person name="Goepfert S."/>
            <person name="Bakaher N."/>
            <person name="Peitsch M.C."/>
            <person name="Ivanov N.V."/>
        </authorList>
    </citation>
    <scope>NUCLEOTIDE SEQUENCE [LARGE SCALE GENOMIC DNA]</scope>
</reference>
<evidence type="ECO:0000313" key="9">
    <source>
        <dbReference type="RefSeq" id="XP_009778891.1"/>
    </source>
</evidence>
<dbReference type="InterPro" id="IPR036397">
    <property type="entry name" value="RNaseH_sf"/>
</dbReference>
<dbReference type="InterPro" id="IPR021109">
    <property type="entry name" value="Peptidase_aspartic_dom_sf"/>
</dbReference>